<reference evidence="2 3" key="1">
    <citation type="submission" date="2023-01" db="EMBL/GenBank/DDBJ databases">
        <title>Analysis of 21 Apiospora genomes using comparative genomics revels a genus with tremendous synthesis potential of carbohydrate active enzymes and secondary metabolites.</title>
        <authorList>
            <person name="Sorensen T."/>
        </authorList>
    </citation>
    <scope>NUCLEOTIDE SEQUENCE [LARGE SCALE GENOMIC DNA]</scope>
    <source>
        <strain evidence="2 3">CBS 135458</strain>
    </source>
</reference>
<protein>
    <recommendedName>
        <fullName evidence="1">DUF7918 domain-containing protein</fullName>
    </recommendedName>
</protein>
<dbReference type="EMBL" id="JAQQWL010000009">
    <property type="protein sequence ID" value="KAK8058004.1"/>
    <property type="molecule type" value="Genomic_DNA"/>
</dbReference>
<accession>A0ABR1UGI0</accession>
<feature type="domain" description="DUF7918" evidence="1">
    <location>
        <begin position="9"/>
        <end position="69"/>
    </location>
</feature>
<gene>
    <name evidence="2" type="ORF">PG994_008452</name>
</gene>
<dbReference type="InterPro" id="IPR057678">
    <property type="entry name" value="DUF7918"/>
</dbReference>
<comment type="caution">
    <text evidence="2">The sequence shown here is derived from an EMBL/GenBank/DDBJ whole genome shotgun (WGS) entry which is preliminary data.</text>
</comment>
<evidence type="ECO:0000259" key="1">
    <source>
        <dbReference type="Pfam" id="PF25534"/>
    </source>
</evidence>
<name>A0ABR1UGI0_9PEZI</name>
<organism evidence="2 3">
    <name type="scientific">Apiospora phragmitis</name>
    <dbReference type="NCBI Taxonomy" id="2905665"/>
    <lineage>
        <taxon>Eukaryota</taxon>
        <taxon>Fungi</taxon>
        <taxon>Dikarya</taxon>
        <taxon>Ascomycota</taxon>
        <taxon>Pezizomycotina</taxon>
        <taxon>Sordariomycetes</taxon>
        <taxon>Xylariomycetidae</taxon>
        <taxon>Amphisphaeriales</taxon>
        <taxon>Apiosporaceae</taxon>
        <taxon>Apiospora</taxon>
    </lineage>
</organism>
<keyword evidence="3" id="KW-1185">Reference proteome</keyword>
<dbReference type="RefSeq" id="XP_066713450.1">
    <property type="nucleotide sequence ID" value="XM_066859861.1"/>
</dbReference>
<dbReference type="Proteomes" id="UP001480595">
    <property type="component" value="Unassembled WGS sequence"/>
</dbReference>
<dbReference type="GeneID" id="92092924"/>
<evidence type="ECO:0000313" key="2">
    <source>
        <dbReference type="EMBL" id="KAK8058004.1"/>
    </source>
</evidence>
<sequence length="85" mass="9553">MAALDSYPGIGVMVRVRGRMAAEYPVPASQLGRTPICPSTHAYIESFDDAEFSVSLAVDELYDFARDEDHRLPIVEKGRLFYKRS</sequence>
<proteinExistence type="predicted"/>
<evidence type="ECO:0000313" key="3">
    <source>
        <dbReference type="Proteomes" id="UP001480595"/>
    </source>
</evidence>
<dbReference type="Pfam" id="PF25534">
    <property type="entry name" value="DUF7918"/>
    <property type="match status" value="1"/>
</dbReference>